<name>A0A6L8MKI5_9BURK</name>
<evidence type="ECO:0000256" key="1">
    <source>
        <dbReference type="ARBA" id="ARBA00023015"/>
    </source>
</evidence>
<evidence type="ECO:0000313" key="6">
    <source>
        <dbReference type="EMBL" id="MYM82326.1"/>
    </source>
</evidence>
<dbReference type="EMBL" id="WWCO01000013">
    <property type="protein sequence ID" value="MYM36255.1"/>
    <property type="molecule type" value="Genomic_DNA"/>
</dbReference>
<dbReference type="PROSITE" id="PS50932">
    <property type="entry name" value="HTH_LACI_2"/>
    <property type="match status" value="1"/>
</dbReference>
<dbReference type="InterPro" id="IPR010982">
    <property type="entry name" value="Lambda_DNA-bd_dom_sf"/>
</dbReference>
<feature type="domain" description="HTH lacI-type" evidence="4">
    <location>
        <begin position="2"/>
        <end position="56"/>
    </location>
</feature>
<organism evidence="6 8">
    <name type="scientific">Duganella lactea</name>
    <dbReference type="NCBI Taxonomy" id="2692173"/>
    <lineage>
        <taxon>Bacteria</taxon>
        <taxon>Pseudomonadati</taxon>
        <taxon>Pseudomonadota</taxon>
        <taxon>Betaproteobacteria</taxon>
        <taxon>Burkholderiales</taxon>
        <taxon>Oxalobacteraceae</taxon>
        <taxon>Telluria group</taxon>
        <taxon>Duganella</taxon>
    </lineage>
</organism>
<dbReference type="EMBL" id="WWCP01000009">
    <property type="protein sequence ID" value="MYM82326.1"/>
    <property type="molecule type" value="Genomic_DNA"/>
</dbReference>
<comment type="caution">
    <text evidence="6">The sequence shown here is derived from an EMBL/GenBank/DDBJ whole genome shotgun (WGS) entry which is preliminary data.</text>
</comment>
<keyword evidence="7" id="KW-1185">Reference proteome</keyword>
<gene>
    <name evidence="5" type="ORF">GTP38_18140</name>
    <name evidence="6" type="ORF">GTP44_10225</name>
</gene>
<evidence type="ECO:0000313" key="7">
    <source>
        <dbReference type="Proteomes" id="UP000449678"/>
    </source>
</evidence>
<dbReference type="Proteomes" id="UP000449678">
    <property type="component" value="Unassembled WGS sequence"/>
</dbReference>
<protein>
    <submittedName>
        <fullName evidence="6">Substrate-binding domain-containing protein</fullName>
    </submittedName>
</protein>
<dbReference type="PANTHER" id="PTHR30146">
    <property type="entry name" value="LACI-RELATED TRANSCRIPTIONAL REPRESSOR"/>
    <property type="match status" value="1"/>
</dbReference>
<dbReference type="AlphaFoldDB" id="A0A6L8MKI5"/>
<sequence>MATIKDVARLAGVGLGTASRVISGKGAVSKTTQEKVLKAIEELEFRPSHAARSLLSGTTQMIGVYIPCLSGTFYTPILQSIYTALREAGLNMVVAFGVGEGDARNQAIDGLNFLIERGSDGLIVMSSDLMDEDVAALGPFQSRVVVINQAFPSIAEQCFTVDHEAGGRLAARTLLDAGHRRIAVIAGRAAATDNQQRIAGFMAELAAAGIDTRTMWVADGEFTPEGGRACAERLLRSGEELTALFCANDEMAVGALSAFQKAGVQVPRQVSVLGYDDTHSAEFTAPQLTSVHIPWSEMTMSGLNYLLNRCYGLTRPVTRDYRLHVTQRASLAPAAGKKR</sequence>
<dbReference type="SUPFAM" id="SSF53822">
    <property type="entry name" value="Periplasmic binding protein-like I"/>
    <property type="match status" value="1"/>
</dbReference>
<dbReference type="InterPro" id="IPR046335">
    <property type="entry name" value="LacI/GalR-like_sensor"/>
</dbReference>
<dbReference type="CDD" id="cd01392">
    <property type="entry name" value="HTH_LacI"/>
    <property type="match status" value="1"/>
</dbReference>
<keyword evidence="3" id="KW-0804">Transcription</keyword>
<proteinExistence type="predicted"/>
<dbReference type="SMART" id="SM00354">
    <property type="entry name" value="HTH_LACI"/>
    <property type="match status" value="1"/>
</dbReference>
<dbReference type="InterPro" id="IPR028082">
    <property type="entry name" value="Peripla_BP_I"/>
</dbReference>
<evidence type="ECO:0000313" key="5">
    <source>
        <dbReference type="EMBL" id="MYM36255.1"/>
    </source>
</evidence>
<dbReference type="GO" id="GO:0000976">
    <property type="term" value="F:transcription cis-regulatory region binding"/>
    <property type="evidence" value="ECO:0007669"/>
    <property type="project" value="TreeGrafter"/>
</dbReference>
<evidence type="ECO:0000256" key="2">
    <source>
        <dbReference type="ARBA" id="ARBA00023125"/>
    </source>
</evidence>
<dbReference type="Proteomes" id="UP000474565">
    <property type="component" value="Unassembled WGS sequence"/>
</dbReference>
<dbReference type="Gene3D" id="1.10.260.40">
    <property type="entry name" value="lambda repressor-like DNA-binding domains"/>
    <property type="match status" value="1"/>
</dbReference>
<dbReference type="PROSITE" id="PS00356">
    <property type="entry name" value="HTH_LACI_1"/>
    <property type="match status" value="1"/>
</dbReference>
<dbReference type="SUPFAM" id="SSF47413">
    <property type="entry name" value="lambda repressor-like DNA-binding domains"/>
    <property type="match status" value="1"/>
</dbReference>
<dbReference type="InterPro" id="IPR000843">
    <property type="entry name" value="HTH_LacI"/>
</dbReference>
<keyword evidence="2" id="KW-0238">DNA-binding</keyword>
<evidence type="ECO:0000256" key="3">
    <source>
        <dbReference type="ARBA" id="ARBA00023163"/>
    </source>
</evidence>
<accession>A0A6L8MKI5</accession>
<evidence type="ECO:0000259" key="4">
    <source>
        <dbReference type="PROSITE" id="PS50932"/>
    </source>
</evidence>
<dbReference type="RefSeq" id="WP_160991622.1">
    <property type="nucleotide sequence ID" value="NZ_WWCO01000013.1"/>
</dbReference>
<dbReference type="Pfam" id="PF13377">
    <property type="entry name" value="Peripla_BP_3"/>
    <property type="match status" value="1"/>
</dbReference>
<keyword evidence="1" id="KW-0805">Transcription regulation</keyword>
<dbReference type="Pfam" id="PF00356">
    <property type="entry name" value="LacI"/>
    <property type="match status" value="1"/>
</dbReference>
<dbReference type="GO" id="GO:0003700">
    <property type="term" value="F:DNA-binding transcription factor activity"/>
    <property type="evidence" value="ECO:0007669"/>
    <property type="project" value="TreeGrafter"/>
</dbReference>
<dbReference type="Gene3D" id="3.40.50.2300">
    <property type="match status" value="2"/>
</dbReference>
<dbReference type="PANTHER" id="PTHR30146:SF109">
    <property type="entry name" value="HTH-TYPE TRANSCRIPTIONAL REGULATOR GALS"/>
    <property type="match status" value="1"/>
</dbReference>
<reference evidence="7 8" key="1">
    <citation type="submission" date="2019-12" db="EMBL/GenBank/DDBJ databases">
        <title>Novel species isolated from a subtropical stream in China.</title>
        <authorList>
            <person name="Lu H."/>
        </authorList>
    </citation>
    <scope>NUCLEOTIDE SEQUENCE [LARGE SCALE GENOMIC DNA]</scope>
    <source>
        <strain evidence="6 8">FT50W</strain>
        <strain evidence="5 7">FT94W</strain>
    </source>
</reference>
<evidence type="ECO:0000313" key="8">
    <source>
        <dbReference type="Proteomes" id="UP000474565"/>
    </source>
</evidence>